<evidence type="ECO:0000313" key="1">
    <source>
        <dbReference type="EMBL" id="SDG93940.1"/>
    </source>
</evidence>
<keyword evidence="2" id="KW-1185">Reference proteome</keyword>
<protein>
    <submittedName>
        <fullName evidence="1">Uncharacterized protein</fullName>
    </submittedName>
</protein>
<evidence type="ECO:0000313" key="2">
    <source>
        <dbReference type="Proteomes" id="UP000199399"/>
    </source>
</evidence>
<dbReference type="Proteomes" id="UP000199399">
    <property type="component" value="Unassembled WGS sequence"/>
</dbReference>
<dbReference type="EMBL" id="FNBP01000015">
    <property type="protein sequence ID" value="SDG93940.1"/>
    <property type="molecule type" value="Genomic_DNA"/>
</dbReference>
<sequence length="45" mass="5256">MSLERRSGFFVAMGREVVENDCRAWRDLGDQDLLHIGREGRAIHR</sequence>
<gene>
    <name evidence="1" type="ORF">SAMN04489759_1151</name>
</gene>
<accession>A0A1G7YDE6</accession>
<name>A0A1G7YDE6_9RHOB</name>
<dbReference type="AlphaFoldDB" id="A0A1G7YDE6"/>
<proteinExistence type="predicted"/>
<organism evidence="1 2">
    <name type="scientific">Sulfitobacter delicatus</name>
    <dbReference type="NCBI Taxonomy" id="218672"/>
    <lineage>
        <taxon>Bacteria</taxon>
        <taxon>Pseudomonadati</taxon>
        <taxon>Pseudomonadota</taxon>
        <taxon>Alphaproteobacteria</taxon>
        <taxon>Rhodobacterales</taxon>
        <taxon>Roseobacteraceae</taxon>
        <taxon>Sulfitobacter</taxon>
    </lineage>
</organism>
<reference evidence="2" key="1">
    <citation type="submission" date="2016-10" db="EMBL/GenBank/DDBJ databases">
        <authorList>
            <person name="Varghese N."/>
            <person name="Submissions S."/>
        </authorList>
    </citation>
    <scope>NUCLEOTIDE SEQUENCE [LARGE SCALE GENOMIC DNA]</scope>
    <source>
        <strain evidence="2">DSM 16477</strain>
    </source>
</reference>
<feature type="non-terminal residue" evidence="1">
    <location>
        <position position="45"/>
    </location>
</feature>